<comment type="caution">
    <text evidence="1">The sequence shown here is derived from an EMBL/GenBank/DDBJ whole genome shotgun (WGS) entry which is preliminary data.</text>
</comment>
<organism evidence="1 2">
    <name type="scientific">Streptacidiphilus fuscans</name>
    <dbReference type="NCBI Taxonomy" id="2789292"/>
    <lineage>
        <taxon>Bacteria</taxon>
        <taxon>Bacillati</taxon>
        <taxon>Actinomycetota</taxon>
        <taxon>Actinomycetes</taxon>
        <taxon>Kitasatosporales</taxon>
        <taxon>Streptomycetaceae</taxon>
        <taxon>Streptacidiphilus</taxon>
    </lineage>
</organism>
<gene>
    <name evidence="1" type="ORF">I2501_27320</name>
</gene>
<sequence length="103" mass="10942">MHEVERMAELAPELTGTQADELAQALATAGIGFKIAPCSGGITVLLRGVTDQQPIPGLLSRLRDIDPYARIADAWPACAITLDQAAWLAAGIRYRVDRPASDG</sequence>
<dbReference type="EMBL" id="JADPRT010000013">
    <property type="protein sequence ID" value="MBF9071739.1"/>
    <property type="molecule type" value="Genomic_DNA"/>
</dbReference>
<dbReference type="RefSeq" id="WP_196196913.1">
    <property type="nucleotide sequence ID" value="NZ_JADPRT010000013.1"/>
</dbReference>
<dbReference type="Proteomes" id="UP000657385">
    <property type="component" value="Unassembled WGS sequence"/>
</dbReference>
<evidence type="ECO:0000313" key="1">
    <source>
        <dbReference type="EMBL" id="MBF9071739.1"/>
    </source>
</evidence>
<name>A0A931B7A6_9ACTN</name>
<keyword evidence="2" id="KW-1185">Reference proteome</keyword>
<evidence type="ECO:0000313" key="2">
    <source>
        <dbReference type="Proteomes" id="UP000657385"/>
    </source>
</evidence>
<dbReference type="AlphaFoldDB" id="A0A931B7A6"/>
<reference evidence="1" key="1">
    <citation type="submission" date="2020-11" db="EMBL/GenBank/DDBJ databases">
        <title>Isolation and identification of active actinomycetes.</title>
        <authorList>
            <person name="Yu B."/>
        </authorList>
    </citation>
    <scope>NUCLEOTIDE SEQUENCE</scope>
    <source>
        <strain evidence="1">NEAU-YB345</strain>
    </source>
</reference>
<accession>A0A931B7A6</accession>
<proteinExistence type="predicted"/>
<protein>
    <submittedName>
        <fullName evidence="1">Uncharacterized protein</fullName>
    </submittedName>
</protein>